<gene>
    <name evidence="2" type="ORF">PHPALM_258</name>
</gene>
<protein>
    <submittedName>
        <fullName evidence="2">Carbohydrate-binding protein</fullName>
    </submittedName>
</protein>
<comment type="caution">
    <text evidence="2">The sequence shown here is derived from an EMBL/GenBank/DDBJ whole genome shotgun (WGS) entry which is preliminary data.</text>
</comment>
<keyword evidence="1" id="KW-0472">Membrane</keyword>
<evidence type="ECO:0000313" key="2">
    <source>
        <dbReference type="EMBL" id="POM81726.1"/>
    </source>
</evidence>
<dbReference type="Proteomes" id="UP000237271">
    <property type="component" value="Unassembled WGS sequence"/>
</dbReference>
<feature type="transmembrane region" description="Helical" evidence="1">
    <location>
        <begin position="50"/>
        <end position="74"/>
    </location>
</feature>
<dbReference type="AlphaFoldDB" id="A0A2P4YVD6"/>
<keyword evidence="1" id="KW-0812">Transmembrane</keyword>
<organism evidence="2 3">
    <name type="scientific">Phytophthora palmivora</name>
    <dbReference type="NCBI Taxonomy" id="4796"/>
    <lineage>
        <taxon>Eukaryota</taxon>
        <taxon>Sar</taxon>
        <taxon>Stramenopiles</taxon>
        <taxon>Oomycota</taxon>
        <taxon>Peronosporomycetes</taxon>
        <taxon>Peronosporales</taxon>
        <taxon>Peronosporaceae</taxon>
        <taxon>Phytophthora</taxon>
    </lineage>
</organism>
<keyword evidence="3" id="KW-1185">Reference proteome</keyword>
<evidence type="ECO:0000313" key="3">
    <source>
        <dbReference type="Proteomes" id="UP000237271"/>
    </source>
</evidence>
<name>A0A2P4YVD6_9STRA</name>
<sequence>MLAPGNVSELVLKSAFSEEQERAVGNVVGAPNMLAATSVRASNMLDDGSAAGVVSVLLMASFSGVFRGSLVLVFRGNHKAAQNVEVASPLWISWRRRDLGLSVKLRTMALVNETASMSPRQAWRRTGDVASALERLRAAGLRVCRWRLWHNDGELRASDMSWPKTAEVVLAPCTAKIADRDGVHERDAGGLDVAGVSGVSGVARGSEHPGYSVSGVGGGDVAVVGVGEHGERAGAAVECAEQVAAIKLTR</sequence>
<dbReference type="EMBL" id="NCKW01000026">
    <property type="protein sequence ID" value="POM81726.1"/>
    <property type="molecule type" value="Genomic_DNA"/>
</dbReference>
<reference evidence="2 3" key="1">
    <citation type="journal article" date="2017" name="Genome Biol. Evol.">
        <title>Phytophthora megakarya and P. palmivora, closely related causal agents of cacao black pod rot, underwent increases in genome sizes and gene numbers by different mechanisms.</title>
        <authorList>
            <person name="Ali S.S."/>
            <person name="Shao J."/>
            <person name="Lary D.J."/>
            <person name="Kronmiller B."/>
            <person name="Shen D."/>
            <person name="Strem M.D."/>
            <person name="Amoako-Attah I."/>
            <person name="Akrofi A.Y."/>
            <person name="Begoude B.A."/>
            <person name="Ten Hoopen G.M."/>
            <person name="Coulibaly K."/>
            <person name="Kebe B.I."/>
            <person name="Melnick R.L."/>
            <person name="Guiltinan M.J."/>
            <person name="Tyler B.M."/>
            <person name="Meinhardt L.W."/>
            <person name="Bailey B.A."/>
        </authorList>
    </citation>
    <scope>NUCLEOTIDE SEQUENCE [LARGE SCALE GENOMIC DNA]</scope>
    <source>
        <strain evidence="3">sbr112.9</strain>
    </source>
</reference>
<evidence type="ECO:0000256" key="1">
    <source>
        <dbReference type="SAM" id="Phobius"/>
    </source>
</evidence>
<proteinExistence type="predicted"/>
<keyword evidence="1" id="KW-1133">Transmembrane helix</keyword>
<accession>A0A2P4YVD6</accession>